<evidence type="ECO:0000256" key="1">
    <source>
        <dbReference type="SAM" id="Phobius"/>
    </source>
</evidence>
<comment type="caution">
    <text evidence="2">The sequence shown here is derived from an EMBL/GenBank/DDBJ whole genome shotgun (WGS) entry which is preliminary data.</text>
</comment>
<protein>
    <recommendedName>
        <fullName evidence="3">Cell division protein FtsL</fullName>
    </recommendedName>
</protein>
<keyword evidence="1" id="KW-0472">Membrane</keyword>
<proteinExistence type="predicted"/>
<sequence length="178" mass="20627">MNLRLAEEQQFYKRRSYPLLYLVKKPDSGKEKENIVYSSSGLFYIFIIIILFTCLSILLNVGLKIQSINYQKSIYEINEMISLEEERSDRLLLKISELKSPSRIIEAAKNDLNMDMASDFRIVEISDSGLANNEKIYNYISKNTTTVVKNYDSFLGTIYYIQDIVLVVSESVLTFFIP</sequence>
<accession>X0ZHB1</accession>
<gene>
    <name evidence="2" type="ORF">S01H4_10907</name>
</gene>
<evidence type="ECO:0008006" key="3">
    <source>
        <dbReference type="Google" id="ProtNLM"/>
    </source>
</evidence>
<keyword evidence="1" id="KW-1133">Transmembrane helix</keyword>
<reference evidence="2" key="1">
    <citation type="journal article" date="2014" name="Front. Microbiol.">
        <title>High frequency of phylogenetically diverse reductive dehalogenase-homologous genes in deep subseafloor sedimentary metagenomes.</title>
        <authorList>
            <person name="Kawai M."/>
            <person name="Futagami T."/>
            <person name="Toyoda A."/>
            <person name="Takaki Y."/>
            <person name="Nishi S."/>
            <person name="Hori S."/>
            <person name="Arai W."/>
            <person name="Tsubouchi T."/>
            <person name="Morono Y."/>
            <person name="Uchiyama I."/>
            <person name="Ito T."/>
            <person name="Fujiyama A."/>
            <person name="Inagaki F."/>
            <person name="Takami H."/>
        </authorList>
    </citation>
    <scope>NUCLEOTIDE SEQUENCE</scope>
    <source>
        <strain evidence="2">Expedition CK06-06</strain>
    </source>
</reference>
<evidence type="ECO:0000313" key="2">
    <source>
        <dbReference type="EMBL" id="GAG68960.1"/>
    </source>
</evidence>
<keyword evidence="1" id="KW-0812">Transmembrane</keyword>
<dbReference type="EMBL" id="BART01004279">
    <property type="protein sequence ID" value="GAG68960.1"/>
    <property type="molecule type" value="Genomic_DNA"/>
</dbReference>
<dbReference type="AlphaFoldDB" id="X0ZHB1"/>
<name>X0ZHB1_9ZZZZ</name>
<feature type="transmembrane region" description="Helical" evidence="1">
    <location>
        <begin position="42"/>
        <end position="63"/>
    </location>
</feature>
<organism evidence="2">
    <name type="scientific">marine sediment metagenome</name>
    <dbReference type="NCBI Taxonomy" id="412755"/>
    <lineage>
        <taxon>unclassified sequences</taxon>
        <taxon>metagenomes</taxon>
        <taxon>ecological metagenomes</taxon>
    </lineage>
</organism>